<protein>
    <submittedName>
        <fullName evidence="1">NAD(P)-binding protein</fullName>
    </submittedName>
</protein>
<sequence length="310" mass="33946">MLALTSTTGKLGGATLNAILKHNLIPPSQLIICTSSDPSSPKLSTYKSLGMQIRSFNFDHPDPAAFAGCTKLFLVSTPAINLDFNNAPPGQGREKHHIAAISAAKTAGVRHVIYTSLAFGSFSGAGVMRAHLRTEAYLKELEEKGEMKITVLREGLYNSSWPLYLGYFDVGKEERSEIVIAGDGKISWTSIEDLGVGTAVVLADDTGRREGKKFYLASGRNRRTLKEVADIVASVTGRETKVKVVSREEYVEFYVGRGRDRAAVEWWSSTYEALDRGECLIEDPTLDGVLERLGLEAKSVEETIKEMLSH</sequence>
<gene>
    <name evidence="1" type="ORF">L207DRAFT_511147</name>
</gene>
<dbReference type="EMBL" id="KZ613944">
    <property type="protein sequence ID" value="PMD41229.1"/>
    <property type="molecule type" value="Genomic_DNA"/>
</dbReference>
<dbReference type="Gene3D" id="3.90.25.10">
    <property type="entry name" value="UDP-galactose 4-epimerase, domain 1"/>
    <property type="match status" value="1"/>
</dbReference>
<dbReference type="Proteomes" id="UP000235786">
    <property type="component" value="Unassembled WGS sequence"/>
</dbReference>
<keyword evidence="2" id="KW-1185">Reference proteome</keyword>
<dbReference type="InterPro" id="IPR036291">
    <property type="entry name" value="NAD(P)-bd_dom_sf"/>
</dbReference>
<dbReference type="SUPFAM" id="SSF51735">
    <property type="entry name" value="NAD(P)-binding Rossmann-fold domains"/>
    <property type="match status" value="1"/>
</dbReference>
<proteinExistence type="predicted"/>
<dbReference type="PANTHER" id="PTHR47129">
    <property type="entry name" value="QUINONE OXIDOREDUCTASE 2"/>
    <property type="match status" value="1"/>
</dbReference>
<organism evidence="1 2">
    <name type="scientific">Hyaloscypha variabilis (strain UAMH 11265 / GT02V1 / F)</name>
    <name type="common">Meliniomyces variabilis</name>
    <dbReference type="NCBI Taxonomy" id="1149755"/>
    <lineage>
        <taxon>Eukaryota</taxon>
        <taxon>Fungi</taxon>
        <taxon>Dikarya</taxon>
        <taxon>Ascomycota</taxon>
        <taxon>Pezizomycotina</taxon>
        <taxon>Leotiomycetes</taxon>
        <taxon>Helotiales</taxon>
        <taxon>Hyaloscyphaceae</taxon>
        <taxon>Hyaloscypha</taxon>
        <taxon>Hyaloscypha variabilis</taxon>
    </lineage>
</organism>
<dbReference type="PANTHER" id="PTHR47129:SF1">
    <property type="entry name" value="NMRA-LIKE DOMAIN-CONTAINING PROTEIN"/>
    <property type="match status" value="1"/>
</dbReference>
<evidence type="ECO:0000313" key="1">
    <source>
        <dbReference type="EMBL" id="PMD41229.1"/>
    </source>
</evidence>
<dbReference type="STRING" id="1149755.A0A2J6RRS7"/>
<dbReference type="OrthoDB" id="419598at2759"/>
<dbReference type="InterPro" id="IPR052718">
    <property type="entry name" value="NmrA-type_oxidoreductase"/>
</dbReference>
<dbReference type="Gene3D" id="3.40.50.720">
    <property type="entry name" value="NAD(P)-binding Rossmann-like Domain"/>
    <property type="match status" value="1"/>
</dbReference>
<dbReference type="AlphaFoldDB" id="A0A2J6RRS7"/>
<reference evidence="1 2" key="1">
    <citation type="submission" date="2016-04" db="EMBL/GenBank/DDBJ databases">
        <title>A degradative enzymes factory behind the ericoid mycorrhizal symbiosis.</title>
        <authorList>
            <consortium name="DOE Joint Genome Institute"/>
            <person name="Martino E."/>
            <person name="Morin E."/>
            <person name="Grelet G."/>
            <person name="Kuo A."/>
            <person name="Kohler A."/>
            <person name="Daghino S."/>
            <person name="Barry K."/>
            <person name="Choi C."/>
            <person name="Cichocki N."/>
            <person name="Clum A."/>
            <person name="Copeland A."/>
            <person name="Hainaut M."/>
            <person name="Haridas S."/>
            <person name="Labutti K."/>
            <person name="Lindquist E."/>
            <person name="Lipzen A."/>
            <person name="Khouja H.-R."/>
            <person name="Murat C."/>
            <person name="Ohm R."/>
            <person name="Olson A."/>
            <person name="Spatafora J."/>
            <person name="Veneault-Fourrey C."/>
            <person name="Henrissat B."/>
            <person name="Grigoriev I."/>
            <person name="Martin F."/>
            <person name="Perotto S."/>
        </authorList>
    </citation>
    <scope>NUCLEOTIDE SEQUENCE [LARGE SCALE GENOMIC DNA]</scope>
    <source>
        <strain evidence="1 2">F</strain>
    </source>
</reference>
<name>A0A2J6RRS7_HYAVF</name>
<accession>A0A2J6RRS7</accession>
<evidence type="ECO:0000313" key="2">
    <source>
        <dbReference type="Proteomes" id="UP000235786"/>
    </source>
</evidence>